<dbReference type="Pfam" id="PF01872">
    <property type="entry name" value="RibD_C"/>
    <property type="match status" value="1"/>
</dbReference>
<proteinExistence type="predicted"/>
<dbReference type="PANTHER" id="PTHR38011">
    <property type="entry name" value="DIHYDROFOLATE REDUCTASE FAMILY PROTEIN (AFU_ORTHOLOGUE AFUA_8G06820)"/>
    <property type="match status" value="1"/>
</dbReference>
<name>A0ABV2N5P1_9HYPH</name>
<dbReference type="InterPro" id="IPR050765">
    <property type="entry name" value="Riboflavin_Biosynth_HTPR"/>
</dbReference>
<comment type="caution">
    <text evidence="2">The sequence shown here is derived from an EMBL/GenBank/DDBJ whole genome shotgun (WGS) entry which is preliminary data.</text>
</comment>
<dbReference type="Proteomes" id="UP001549076">
    <property type="component" value="Unassembled WGS sequence"/>
</dbReference>
<gene>
    <name evidence="2" type="ORF">ABID37_004356</name>
</gene>
<dbReference type="RefSeq" id="WP_354198578.1">
    <property type="nucleotide sequence ID" value="NZ_JBEPML010000021.1"/>
</dbReference>
<evidence type="ECO:0000259" key="1">
    <source>
        <dbReference type="Pfam" id="PF01872"/>
    </source>
</evidence>
<sequence length="207" mass="22570">MRKIRLTAFVSLDGVMQAPGGPDEDRDGGFEHGGWTFHHWDEPMGAFMDRTFDTPFELLLGRRTYDIFAAHWPRVPDTDPIAKSFNAVTKHVATHRPDSLGWRNSRALTPDPVAALRELKAGTGPDLLVQGSTVLLQALLAGDLLDEISLLTFPLVLGKGKRLFGDGAMPGAFRLRHSQVSTTGVLMATYERAGEIVAGSFALDEDG</sequence>
<evidence type="ECO:0000313" key="3">
    <source>
        <dbReference type="Proteomes" id="UP001549076"/>
    </source>
</evidence>
<dbReference type="Gene3D" id="3.40.430.10">
    <property type="entry name" value="Dihydrofolate Reductase, subunit A"/>
    <property type="match status" value="1"/>
</dbReference>
<dbReference type="SUPFAM" id="SSF53597">
    <property type="entry name" value="Dihydrofolate reductase-like"/>
    <property type="match status" value="1"/>
</dbReference>
<accession>A0ABV2N5P1</accession>
<dbReference type="InterPro" id="IPR024072">
    <property type="entry name" value="DHFR-like_dom_sf"/>
</dbReference>
<organism evidence="2 3">
    <name type="scientific">Aquamicrobium terrae</name>
    <dbReference type="NCBI Taxonomy" id="1324945"/>
    <lineage>
        <taxon>Bacteria</taxon>
        <taxon>Pseudomonadati</taxon>
        <taxon>Pseudomonadota</taxon>
        <taxon>Alphaproteobacteria</taxon>
        <taxon>Hyphomicrobiales</taxon>
        <taxon>Phyllobacteriaceae</taxon>
        <taxon>Aquamicrobium</taxon>
    </lineage>
</organism>
<protein>
    <submittedName>
        <fullName evidence="2">Dihydrofolate reductase</fullName>
    </submittedName>
</protein>
<reference evidence="2 3" key="1">
    <citation type="submission" date="2024-06" db="EMBL/GenBank/DDBJ databases">
        <title>Genomic Encyclopedia of Type Strains, Phase IV (KMG-IV): sequencing the most valuable type-strain genomes for metagenomic binning, comparative biology and taxonomic classification.</title>
        <authorList>
            <person name="Goeker M."/>
        </authorList>
    </citation>
    <scope>NUCLEOTIDE SEQUENCE [LARGE SCALE GENOMIC DNA]</scope>
    <source>
        <strain evidence="2 3">DSM 27865</strain>
    </source>
</reference>
<feature type="domain" description="Bacterial bifunctional deaminase-reductase C-terminal" evidence="1">
    <location>
        <begin position="2"/>
        <end position="186"/>
    </location>
</feature>
<dbReference type="PANTHER" id="PTHR38011:SF2">
    <property type="entry name" value="BIFUNCTIONAL DEAMINASE-REDUCTASE DOMAIN PROTEIN"/>
    <property type="match status" value="1"/>
</dbReference>
<dbReference type="EMBL" id="JBEPML010000021">
    <property type="protein sequence ID" value="MET3794116.1"/>
    <property type="molecule type" value="Genomic_DNA"/>
</dbReference>
<keyword evidence="3" id="KW-1185">Reference proteome</keyword>
<evidence type="ECO:0000313" key="2">
    <source>
        <dbReference type="EMBL" id="MET3794116.1"/>
    </source>
</evidence>
<dbReference type="InterPro" id="IPR002734">
    <property type="entry name" value="RibDG_C"/>
</dbReference>